<evidence type="ECO:0000259" key="13">
    <source>
        <dbReference type="Pfam" id="PF01326"/>
    </source>
</evidence>
<dbReference type="Pfam" id="PF02896">
    <property type="entry name" value="PEP-utilizers_C"/>
    <property type="match status" value="1"/>
</dbReference>
<name>A0ABP4YFT2_9ACTN</name>
<organism evidence="15 16">
    <name type="scientific">Luedemannella flava</name>
    <dbReference type="NCBI Taxonomy" id="349316"/>
    <lineage>
        <taxon>Bacteria</taxon>
        <taxon>Bacillati</taxon>
        <taxon>Actinomycetota</taxon>
        <taxon>Actinomycetes</taxon>
        <taxon>Micromonosporales</taxon>
        <taxon>Micromonosporaceae</taxon>
        <taxon>Luedemannella</taxon>
    </lineage>
</organism>
<comment type="similarity">
    <text evidence="2 11">Belongs to the PEP-utilizing enzyme family.</text>
</comment>
<comment type="caution">
    <text evidence="15">The sequence shown here is derived from an EMBL/GenBank/DDBJ whole genome shotgun (WGS) entry which is preliminary data.</text>
</comment>
<dbReference type="SUPFAM" id="SSF51621">
    <property type="entry name" value="Phosphoenolpyruvate/pyruvate domain"/>
    <property type="match status" value="1"/>
</dbReference>
<evidence type="ECO:0000256" key="10">
    <source>
        <dbReference type="ARBA" id="ARBA00022842"/>
    </source>
</evidence>
<feature type="domain" description="PEP-utilising enzyme C-terminal" evidence="14">
    <location>
        <begin position="523"/>
        <end position="872"/>
    </location>
</feature>
<dbReference type="Pfam" id="PF00391">
    <property type="entry name" value="PEP-utilizers"/>
    <property type="match status" value="1"/>
</dbReference>
<comment type="cofactor">
    <cofactor evidence="1 11">
        <name>Mg(2+)</name>
        <dbReference type="ChEBI" id="CHEBI:18420"/>
    </cofactor>
</comment>
<dbReference type="EC" id="2.7.9.1" evidence="3 11"/>
<feature type="domain" description="Pyruvate phosphate dikinase AMP/ATP-binding" evidence="13">
    <location>
        <begin position="61"/>
        <end position="278"/>
    </location>
</feature>
<dbReference type="RefSeq" id="WP_344132632.1">
    <property type="nucleotide sequence ID" value="NZ_BAAALT010000100.1"/>
</dbReference>
<dbReference type="InterPro" id="IPR010121">
    <property type="entry name" value="Pyruvate_phosphate_dikinase"/>
</dbReference>
<evidence type="ECO:0000313" key="15">
    <source>
        <dbReference type="EMBL" id="GAA1809923.1"/>
    </source>
</evidence>
<keyword evidence="7" id="KW-0547">Nucleotide-binding</keyword>
<keyword evidence="16" id="KW-1185">Reference proteome</keyword>
<dbReference type="InterPro" id="IPR013815">
    <property type="entry name" value="ATP_grasp_subdomain_1"/>
</dbReference>
<dbReference type="InterPro" id="IPR002192">
    <property type="entry name" value="PPDK_AMP/ATP-bd"/>
</dbReference>
<keyword evidence="9" id="KW-0067">ATP-binding</keyword>
<dbReference type="PANTHER" id="PTHR22931">
    <property type="entry name" value="PHOSPHOENOLPYRUVATE DIKINASE-RELATED"/>
    <property type="match status" value="1"/>
</dbReference>
<evidence type="ECO:0000256" key="5">
    <source>
        <dbReference type="ARBA" id="ARBA00022679"/>
    </source>
</evidence>
<dbReference type="Gene3D" id="1.20.80.30">
    <property type="match status" value="1"/>
</dbReference>
<dbReference type="InterPro" id="IPR000121">
    <property type="entry name" value="PEP_util_C"/>
</dbReference>
<dbReference type="NCBIfam" id="TIGR01828">
    <property type="entry name" value="pyru_phos_dikin"/>
    <property type="match status" value="1"/>
</dbReference>
<dbReference type="SUPFAM" id="SSF52009">
    <property type="entry name" value="Phosphohistidine domain"/>
    <property type="match status" value="1"/>
</dbReference>
<dbReference type="Gene3D" id="3.50.30.10">
    <property type="entry name" value="Phosphohistidine domain"/>
    <property type="match status" value="1"/>
</dbReference>
<dbReference type="InterPro" id="IPR018274">
    <property type="entry name" value="PEP_util_AS"/>
</dbReference>
<keyword evidence="15" id="KW-0670">Pyruvate</keyword>
<accession>A0ABP4YFT2</accession>
<gene>
    <name evidence="15" type="primary">ppdK_1</name>
    <name evidence="15" type="ORF">GCM10009682_34530</name>
</gene>
<evidence type="ECO:0000256" key="9">
    <source>
        <dbReference type="ARBA" id="ARBA00022840"/>
    </source>
</evidence>
<keyword evidence="10" id="KW-0460">Magnesium</keyword>
<keyword evidence="6" id="KW-0479">Metal-binding</keyword>
<sequence length="885" mass="93732">MGATFVYDFAQGNKDLSHLLGGKGANLAEMTNLGLPVPPGFTITTEACRAYLADGDLPPGLPGEIDAHLAALESTMERRLGDPADPLLVSVRSGAPFSMPGMMETVLNVGLTDASVAGLAAQAGGDADAHRFAWDSYRRLIQMFGRTVCDVPADAFDEPAHDLDADGLRALVAAYQRIFEEHTGRGFPQDPREQLDLAVRAVFRSWNAERAVLYRRQERIADDLGTAVNIVAMVFGNLGEDSGTGVAFTRDPATGRAGAYGDYLPDAQGEDVVAGIRNTLTLDDLRERDPDSYARLTGIMSILEGHYRDLCDIEFTIERGRLWMLQTRVGKRTAAAAFVIAAQLVDEGVIDLDEALARVSGAQLGRLMFPTFDLAGAPPPMATGTAAAPGAAVGEAVFDPHRAAAAAARARDVILVRRETTPDDLPGMIAARGILTSRGGKTSHAAVVARGMGRTCVCGAEALRVAADHLTVGDQVINEGDVIAIDGSTGAVYAGAVPVRESDVARALVDGGESADPVVVAVRRLLAHADARRRLGVRANADTGPDADRARQLGAEGIGLCRTEHMFLGERRTLVERLVLAVDDDVRASVLAELLPLQRDDFAGILRAMDGLPVTIRLLDPPLHEFLPSLEDLAVRVAVAAERGGRDGHDAELLAAVRRMHEQNPMLGLRGVRLGLVVPGLFAMQVRAVAEAAASLAAAGGHPRPEIMVPLVGAVQELEAVRAEVTDVLRLVAKETGVEVDAAIGTMIEVPRAALTAGDIAGAAEFFSFGTNDLTQMGWGFSRDDVEASFFTKYLDLGIFGVSPFESIDRDGVGRLIRIAVDEGRAARPDLHIGVCGEHGGDPDSIHFFHEVGVDYVSCSPFRVPVARLEAGRAAVAGVGTSDTR</sequence>
<evidence type="ECO:0000256" key="4">
    <source>
        <dbReference type="ARBA" id="ARBA00020138"/>
    </source>
</evidence>
<evidence type="ECO:0000256" key="7">
    <source>
        <dbReference type="ARBA" id="ARBA00022741"/>
    </source>
</evidence>
<dbReference type="PROSITE" id="PS00370">
    <property type="entry name" value="PEP_ENZYMES_PHOS_SITE"/>
    <property type="match status" value="1"/>
</dbReference>
<dbReference type="SUPFAM" id="SSF56059">
    <property type="entry name" value="Glutathione synthetase ATP-binding domain-like"/>
    <property type="match status" value="1"/>
</dbReference>
<comment type="catalytic activity">
    <reaction evidence="11">
        <text>pyruvate + phosphate + ATP = phosphoenolpyruvate + AMP + diphosphate + H(+)</text>
        <dbReference type="Rhea" id="RHEA:10756"/>
        <dbReference type="ChEBI" id="CHEBI:15361"/>
        <dbReference type="ChEBI" id="CHEBI:15378"/>
        <dbReference type="ChEBI" id="CHEBI:30616"/>
        <dbReference type="ChEBI" id="CHEBI:33019"/>
        <dbReference type="ChEBI" id="CHEBI:43474"/>
        <dbReference type="ChEBI" id="CHEBI:58702"/>
        <dbReference type="ChEBI" id="CHEBI:456215"/>
        <dbReference type="EC" id="2.7.9.1"/>
    </reaction>
</comment>
<dbReference type="NCBIfam" id="NF004531">
    <property type="entry name" value="PRK05878.1"/>
    <property type="match status" value="1"/>
</dbReference>
<evidence type="ECO:0000259" key="14">
    <source>
        <dbReference type="Pfam" id="PF02896"/>
    </source>
</evidence>
<protein>
    <recommendedName>
        <fullName evidence="4 11">Pyruvate, phosphate dikinase</fullName>
        <ecNumber evidence="3 11">2.7.9.1</ecNumber>
    </recommendedName>
</protein>
<dbReference type="Gene3D" id="3.20.20.60">
    <property type="entry name" value="Phosphoenolpyruvate-binding domains"/>
    <property type="match status" value="1"/>
</dbReference>
<dbReference type="EMBL" id="BAAALT010000100">
    <property type="protein sequence ID" value="GAA1809923.1"/>
    <property type="molecule type" value="Genomic_DNA"/>
</dbReference>
<evidence type="ECO:0000256" key="6">
    <source>
        <dbReference type="ARBA" id="ARBA00022723"/>
    </source>
</evidence>
<dbReference type="PIRSF" id="PIRSF000853">
    <property type="entry name" value="PPDK"/>
    <property type="match status" value="1"/>
</dbReference>
<feature type="domain" description="PEP-utilising enzyme mobile" evidence="12">
    <location>
        <begin position="412"/>
        <end position="490"/>
    </location>
</feature>
<evidence type="ECO:0000256" key="8">
    <source>
        <dbReference type="ARBA" id="ARBA00022777"/>
    </source>
</evidence>
<feature type="domain" description="Pyruvate phosphate dikinase AMP/ATP-binding" evidence="13">
    <location>
        <begin position="18"/>
        <end position="57"/>
    </location>
</feature>
<evidence type="ECO:0000256" key="3">
    <source>
        <dbReference type="ARBA" id="ARBA00011994"/>
    </source>
</evidence>
<keyword evidence="5" id="KW-0808">Transferase</keyword>
<evidence type="ECO:0000256" key="11">
    <source>
        <dbReference type="PIRNR" id="PIRNR000853"/>
    </source>
</evidence>
<dbReference type="PANTHER" id="PTHR22931:SF9">
    <property type="entry name" value="PYRUVATE, PHOSPHATE DIKINASE 1, CHLOROPLASTIC"/>
    <property type="match status" value="1"/>
</dbReference>
<evidence type="ECO:0000256" key="1">
    <source>
        <dbReference type="ARBA" id="ARBA00001946"/>
    </source>
</evidence>
<dbReference type="Proteomes" id="UP001500218">
    <property type="component" value="Unassembled WGS sequence"/>
</dbReference>
<evidence type="ECO:0000313" key="16">
    <source>
        <dbReference type="Proteomes" id="UP001500218"/>
    </source>
</evidence>
<dbReference type="InterPro" id="IPR008279">
    <property type="entry name" value="PEP-util_enz_mobile_dom"/>
</dbReference>
<dbReference type="InterPro" id="IPR015813">
    <property type="entry name" value="Pyrv/PenolPyrv_kinase-like_dom"/>
</dbReference>
<dbReference type="Gene3D" id="1.10.189.10">
    <property type="entry name" value="Pyruvate Phosphate Dikinase, domain 2"/>
    <property type="match status" value="1"/>
</dbReference>
<reference evidence="16" key="1">
    <citation type="journal article" date="2019" name="Int. J. Syst. Evol. Microbiol.">
        <title>The Global Catalogue of Microorganisms (GCM) 10K type strain sequencing project: providing services to taxonomists for standard genome sequencing and annotation.</title>
        <authorList>
            <consortium name="The Broad Institute Genomics Platform"/>
            <consortium name="The Broad Institute Genome Sequencing Center for Infectious Disease"/>
            <person name="Wu L."/>
            <person name="Ma J."/>
        </authorList>
    </citation>
    <scope>NUCLEOTIDE SEQUENCE [LARGE SCALE GENOMIC DNA]</scope>
    <source>
        <strain evidence="16">JCM 13250</strain>
    </source>
</reference>
<evidence type="ECO:0000256" key="2">
    <source>
        <dbReference type="ARBA" id="ARBA00007837"/>
    </source>
</evidence>
<dbReference type="Gene3D" id="3.30.1490.20">
    <property type="entry name" value="ATP-grasp fold, A domain"/>
    <property type="match status" value="1"/>
</dbReference>
<dbReference type="Pfam" id="PF01326">
    <property type="entry name" value="PPDK_N"/>
    <property type="match status" value="2"/>
</dbReference>
<evidence type="ECO:0000259" key="12">
    <source>
        <dbReference type="Pfam" id="PF00391"/>
    </source>
</evidence>
<dbReference type="InterPro" id="IPR036637">
    <property type="entry name" value="Phosphohistidine_dom_sf"/>
</dbReference>
<keyword evidence="8" id="KW-0418">Kinase</keyword>
<dbReference type="Gene3D" id="3.30.470.20">
    <property type="entry name" value="ATP-grasp fold, B domain"/>
    <property type="match status" value="1"/>
</dbReference>
<dbReference type="InterPro" id="IPR040442">
    <property type="entry name" value="Pyrv_kinase-like_dom_sf"/>
</dbReference>
<proteinExistence type="inferred from homology"/>